<accession>A0AAN7AB79</accession>
<reference evidence="2" key="1">
    <citation type="journal article" date="2023" name="Mol. Phylogenet. Evol.">
        <title>Genome-scale phylogeny and comparative genomics of the fungal order Sordariales.</title>
        <authorList>
            <person name="Hensen N."/>
            <person name="Bonometti L."/>
            <person name="Westerberg I."/>
            <person name="Brannstrom I.O."/>
            <person name="Guillou S."/>
            <person name="Cros-Aarteil S."/>
            <person name="Calhoun S."/>
            <person name="Haridas S."/>
            <person name="Kuo A."/>
            <person name="Mondo S."/>
            <person name="Pangilinan J."/>
            <person name="Riley R."/>
            <person name="LaButti K."/>
            <person name="Andreopoulos B."/>
            <person name="Lipzen A."/>
            <person name="Chen C."/>
            <person name="Yan M."/>
            <person name="Daum C."/>
            <person name="Ng V."/>
            <person name="Clum A."/>
            <person name="Steindorff A."/>
            <person name="Ohm R.A."/>
            <person name="Martin F."/>
            <person name="Silar P."/>
            <person name="Natvig D.O."/>
            <person name="Lalanne C."/>
            <person name="Gautier V."/>
            <person name="Ament-Velasquez S.L."/>
            <person name="Kruys A."/>
            <person name="Hutchinson M.I."/>
            <person name="Powell A.J."/>
            <person name="Barry K."/>
            <person name="Miller A.N."/>
            <person name="Grigoriev I.V."/>
            <person name="Debuchy R."/>
            <person name="Gladieux P."/>
            <person name="Hiltunen Thoren M."/>
            <person name="Johannesson H."/>
        </authorList>
    </citation>
    <scope>NUCLEOTIDE SEQUENCE</scope>
    <source>
        <strain evidence="2">PSN309</strain>
    </source>
</reference>
<evidence type="ECO:0000256" key="1">
    <source>
        <dbReference type="SAM" id="MobiDB-lite"/>
    </source>
</evidence>
<dbReference type="Proteomes" id="UP001302126">
    <property type="component" value="Unassembled WGS sequence"/>
</dbReference>
<name>A0AAN7AB79_9PEZI</name>
<organism evidence="2 3">
    <name type="scientific">Podospora australis</name>
    <dbReference type="NCBI Taxonomy" id="1536484"/>
    <lineage>
        <taxon>Eukaryota</taxon>
        <taxon>Fungi</taxon>
        <taxon>Dikarya</taxon>
        <taxon>Ascomycota</taxon>
        <taxon>Pezizomycotina</taxon>
        <taxon>Sordariomycetes</taxon>
        <taxon>Sordariomycetidae</taxon>
        <taxon>Sordariales</taxon>
        <taxon>Podosporaceae</taxon>
        <taxon>Podospora</taxon>
    </lineage>
</organism>
<evidence type="ECO:0000313" key="2">
    <source>
        <dbReference type="EMBL" id="KAK4182226.1"/>
    </source>
</evidence>
<keyword evidence="3" id="KW-1185">Reference proteome</keyword>
<dbReference type="AlphaFoldDB" id="A0AAN7AB79"/>
<comment type="caution">
    <text evidence="2">The sequence shown here is derived from an EMBL/GenBank/DDBJ whole genome shotgun (WGS) entry which is preliminary data.</text>
</comment>
<sequence>MEAIAGAASVVGLIGGAITVIQQVRNARNKVKGAPITLDNLSKHLDSLDQSLSLVREEQALQTASVGLQVRGITDVAKELQSFLDALASEQQKRSIQQLMHTMKSGDLEDKQLVNILDRLDRARDLLVLQISVAQVGLMGNLKDGFRVAFAVLMDTNKKVNEVLGIKLVLAERLKNRELQQMDGTVSLDTSDLVSLGLIDKSRATPPDSAVPDTDETLIYDNTQSVRHES</sequence>
<feature type="region of interest" description="Disordered" evidence="1">
    <location>
        <begin position="204"/>
        <end position="230"/>
    </location>
</feature>
<dbReference type="EMBL" id="MU864708">
    <property type="protein sequence ID" value="KAK4182226.1"/>
    <property type="molecule type" value="Genomic_DNA"/>
</dbReference>
<gene>
    <name evidence="2" type="ORF">QBC35DRAFT_510361</name>
</gene>
<protein>
    <submittedName>
        <fullName evidence="2">Uncharacterized protein</fullName>
    </submittedName>
</protein>
<reference evidence="2" key="2">
    <citation type="submission" date="2023-05" db="EMBL/GenBank/DDBJ databases">
        <authorList>
            <consortium name="Lawrence Berkeley National Laboratory"/>
            <person name="Steindorff A."/>
            <person name="Hensen N."/>
            <person name="Bonometti L."/>
            <person name="Westerberg I."/>
            <person name="Brannstrom I.O."/>
            <person name="Guillou S."/>
            <person name="Cros-Aarteil S."/>
            <person name="Calhoun S."/>
            <person name="Haridas S."/>
            <person name="Kuo A."/>
            <person name="Mondo S."/>
            <person name="Pangilinan J."/>
            <person name="Riley R."/>
            <person name="Labutti K."/>
            <person name="Andreopoulos B."/>
            <person name="Lipzen A."/>
            <person name="Chen C."/>
            <person name="Yanf M."/>
            <person name="Daum C."/>
            <person name="Ng V."/>
            <person name="Clum A."/>
            <person name="Ohm R."/>
            <person name="Martin F."/>
            <person name="Silar P."/>
            <person name="Natvig D."/>
            <person name="Lalanne C."/>
            <person name="Gautier V."/>
            <person name="Ament-Velasquez S.L."/>
            <person name="Kruys A."/>
            <person name="Hutchinson M.I."/>
            <person name="Powell A.J."/>
            <person name="Barry K."/>
            <person name="Miller A.N."/>
            <person name="Grigoriev I.V."/>
            <person name="Debuchy R."/>
            <person name="Gladieux P."/>
            <person name="Thoren M.H."/>
            <person name="Johannesson H."/>
        </authorList>
    </citation>
    <scope>NUCLEOTIDE SEQUENCE</scope>
    <source>
        <strain evidence="2">PSN309</strain>
    </source>
</reference>
<proteinExistence type="predicted"/>
<evidence type="ECO:0000313" key="3">
    <source>
        <dbReference type="Proteomes" id="UP001302126"/>
    </source>
</evidence>
<feature type="compositionally biased region" description="Polar residues" evidence="1">
    <location>
        <begin position="220"/>
        <end position="230"/>
    </location>
</feature>